<reference evidence="5 6" key="1">
    <citation type="submission" date="2019-06" db="EMBL/GenBank/DDBJ databases">
        <authorList>
            <person name="Palmer J.M."/>
        </authorList>
    </citation>
    <scope>NUCLEOTIDE SEQUENCE [LARGE SCALE GENOMIC DNA]</scope>
    <source>
        <strain evidence="3 5">TWF106</strain>
        <strain evidence="4 6">TWF191</strain>
        <strain evidence="2">TWF679</strain>
    </source>
</reference>
<evidence type="ECO:0000313" key="2">
    <source>
        <dbReference type="EMBL" id="KAF3198300.1"/>
    </source>
</evidence>
<sequence length="355" mass="36611">MLIKSLIGFTLAAASSAAVLERRAGCNADNCLRALRATQIAGRLEAASSACNSFWVSTVTPSLFTVTETVVSSTTFISESYTTETDTASETITSTVFEVTAVSGPPTSTRTVFTQVAFPAKVKRCTTATEAFPSWASACSGAVRFTSACSCIGVTTAVTVTAPTPTTTVTSTSIASSSVTNTLTETDTTTLTSTETVTSVTSTQTIGSVATAYANQFKLQVLWTQTGVLRYVKILYVNGVNWLVPVDGFENGSIFSLDNSGALFSLLPDGSGVYGSAYAVIPSASSNSITLRAGSSVPSGSTKLICSIAAIDAAATCSIGTAEGFSPARWSANSSNLALNRSTQTTYNTVKAVPI</sequence>
<dbReference type="Proteomes" id="UP000614610">
    <property type="component" value="Unassembled WGS sequence"/>
</dbReference>
<dbReference type="Proteomes" id="UP000472727">
    <property type="component" value="Unassembled WGS sequence"/>
</dbReference>
<name>A0A6G1M942_ORBOL</name>
<protein>
    <submittedName>
        <fullName evidence="3">Uncharacterized protein</fullName>
    </submittedName>
</protein>
<dbReference type="EMBL" id="WIWS01000003">
    <property type="protein sequence ID" value="KAF3228670.1"/>
    <property type="molecule type" value="Genomic_DNA"/>
</dbReference>
<comment type="caution">
    <text evidence="3">The sequence shown here is derived from an EMBL/GenBank/DDBJ whole genome shotgun (WGS) entry which is preliminary data.</text>
</comment>
<evidence type="ECO:0000313" key="5">
    <source>
        <dbReference type="Proteomes" id="UP000472727"/>
    </source>
</evidence>
<evidence type="ECO:0000313" key="3">
    <source>
        <dbReference type="EMBL" id="KAF3228670.1"/>
    </source>
</evidence>
<evidence type="ECO:0000313" key="4">
    <source>
        <dbReference type="EMBL" id="KAF3230748.1"/>
    </source>
</evidence>
<accession>A0A6G1M942</accession>
<dbReference type="OrthoDB" id="5596743at2759"/>
<organism evidence="3 5">
    <name type="scientific">Orbilia oligospora</name>
    <name type="common">Nematode-trapping fungus</name>
    <name type="synonym">Arthrobotrys oligospora</name>
    <dbReference type="NCBI Taxonomy" id="2813651"/>
    <lineage>
        <taxon>Eukaryota</taxon>
        <taxon>Fungi</taxon>
        <taxon>Dikarya</taxon>
        <taxon>Ascomycota</taxon>
        <taxon>Pezizomycotina</taxon>
        <taxon>Orbiliomycetes</taxon>
        <taxon>Orbiliales</taxon>
        <taxon>Orbiliaceae</taxon>
        <taxon>Orbilia</taxon>
    </lineage>
</organism>
<dbReference type="AlphaFoldDB" id="A0A6G1M942"/>
<feature type="chain" id="PRO_5041134517" evidence="1">
    <location>
        <begin position="18"/>
        <end position="355"/>
    </location>
</feature>
<proteinExistence type="predicted"/>
<dbReference type="EMBL" id="WIPF01000006">
    <property type="protein sequence ID" value="KAF3230748.1"/>
    <property type="molecule type" value="Genomic_DNA"/>
</dbReference>
<evidence type="ECO:0000256" key="1">
    <source>
        <dbReference type="SAM" id="SignalP"/>
    </source>
</evidence>
<feature type="signal peptide" evidence="1">
    <location>
        <begin position="1"/>
        <end position="17"/>
    </location>
</feature>
<gene>
    <name evidence="3" type="ORF">TWF106_006192</name>
    <name evidence="4" type="ORF">TWF191_008592</name>
    <name evidence="2" type="ORF">TWF679_002125</name>
</gene>
<keyword evidence="1" id="KW-0732">Signal</keyword>
<evidence type="ECO:0000313" key="6">
    <source>
        <dbReference type="Proteomes" id="UP000483672"/>
    </source>
</evidence>
<dbReference type="EMBL" id="WIWT01000136">
    <property type="protein sequence ID" value="KAF3198300.1"/>
    <property type="molecule type" value="Genomic_DNA"/>
</dbReference>
<dbReference type="Proteomes" id="UP000483672">
    <property type="component" value="Unassembled WGS sequence"/>
</dbReference>